<dbReference type="Proteomes" id="UP001501759">
    <property type="component" value="Unassembled WGS sequence"/>
</dbReference>
<comment type="caution">
    <text evidence="2">The sequence shown here is derived from an EMBL/GenBank/DDBJ whole genome shotgun (WGS) entry which is preliminary data.</text>
</comment>
<name>A0ABP9J793_9ACTN</name>
<gene>
    <name evidence="2" type="ORF">GCM10023335_51770</name>
</gene>
<accession>A0ABP9J793</accession>
<keyword evidence="1" id="KW-0472">Membrane</keyword>
<sequence length="201" mass="21964">MPRANRAGRPLADAVVGHLADRAGSGIDCAAVISDRGPDENATVLRYGRRQFVAGMLATVPASVLCVFGLDLLFVPGAPIVLALLLAASGAAGVWMFRRAWLQRKWAIAFDRTGFWWLRGDATEVLPWGTLDGVGIRRRMMAFGGAFRSPPGRWGKAFVLELRPRGGGRELIDISLCHHACERALWRWAPEALLFGEETRA</sequence>
<feature type="transmembrane region" description="Helical" evidence="1">
    <location>
        <begin position="80"/>
        <end position="97"/>
    </location>
</feature>
<protein>
    <recommendedName>
        <fullName evidence="4">PH domain-containing protein</fullName>
    </recommendedName>
</protein>
<organism evidence="2 3">
    <name type="scientific">Streptomyces siamensis</name>
    <dbReference type="NCBI Taxonomy" id="1274986"/>
    <lineage>
        <taxon>Bacteria</taxon>
        <taxon>Bacillati</taxon>
        <taxon>Actinomycetota</taxon>
        <taxon>Actinomycetes</taxon>
        <taxon>Kitasatosporales</taxon>
        <taxon>Streptomycetaceae</taxon>
        <taxon>Streptomyces</taxon>
    </lineage>
</organism>
<proteinExistence type="predicted"/>
<evidence type="ECO:0000313" key="3">
    <source>
        <dbReference type="Proteomes" id="UP001501759"/>
    </source>
</evidence>
<evidence type="ECO:0008006" key="4">
    <source>
        <dbReference type="Google" id="ProtNLM"/>
    </source>
</evidence>
<keyword evidence="1" id="KW-0812">Transmembrane</keyword>
<keyword evidence="1" id="KW-1133">Transmembrane helix</keyword>
<evidence type="ECO:0000256" key="1">
    <source>
        <dbReference type="SAM" id="Phobius"/>
    </source>
</evidence>
<feature type="transmembrane region" description="Helical" evidence="1">
    <location>
        <begin position="52"/>
        <end position="74"/>
    </location>
</feature>
<dbReference type="EMBL" id="BAABKB010000021">
    <property type="protein sequence ID" value="GAA5021174.1"/>
    <property type="molecule type" value="Genomic_DNA"/>
</dbReference>
<evidence type="ECO:0000313" key="2">
    <source>
        <dbReference type="EMBL" id="GAA5021174.1"/>
    </source>
</evidence>
<reference evidence="3" key="1">
    <citation type="journal article" date="2019" name="Int. J. Syst. Evol. Microbiol.">
        <title>The Global Catalogue of Microorganisms (GCM) 10K type strain sequencing project: providing services to taxonomists for standard genome sequencing and annotation.</title>
        <authorList>
            <consortium name="The Broad Institute Genomics Platform"/>
            <consortium name="The Broad Institute Genome Sequencing Center for Infectious Disease"/>
            <person name="Wu L."/>
            <person name="Ma J."/>
        </authorList>
    </citation>
    <scope>NUCLEOTIDE SEQUENCE [LARGE SCALE GENOMIC DNA]</scope>
    <source>
        <strain evidence="3">JCM 18409</strain>
    </source>
</reference>
<keyword evidence="3" id="KW-1185">Reference proteome</keyword>